<sequence length="302" mass="32777">MSQEPSIPRLFDQTAQRRNRARAAAGFSGFDFLKREAANRIADRLELMRRDFPLCLDFGSHDGTLTGVIRETGKTGMVLQADPAPEFAAMAAASGPALASEYDRLPFAKGSFDAVFSCLMLHWVDDLPGVMAQIRRLLKPDGLCLVNLLGGATLTELRASLLEAEQEICGGAGPRTAPMADIRDVGGLLGRVGLALPVADADRLTITYPDMFQLMADLRGMGEQNALLGRRRTPTVRRIFLRAAEIYHDRFAGPDGRIPASFEIITLTGWAPHESQQTPLRPGSAAHRLADSLGTTEHDPKG</sequence>
<dbReference type="InterPro" id="IPR013216">
    <property type="entry name" value="Methyltransf_11"/>
</dbReference>
<dbReference type="EMBL" id="GU474859">
    <property type="protein sequence ID" value="ADI17275.1"/>
    <property type="molecule type" value="Genomic_DNA"/>
</dbReference>
<evidence type="ECO:0000259" key="3">
    <source>
        <dbReference type="Pfam" id="PF08241"/>
    </source>
</evidence>
<accession>E0XS84</accession>
<dbReference type="Pfam" id="PF08241">
    <property type="entry name" value="Methyltransf_11"/>
    <property type="match status" value="1"/>
</dbReference>
<dbReference type="GO" id="GO:0008757">
    <property type="term" value="F:S-adenosylmethionine-dependent methyltransferase activity"/>
    <property type="evidence" value="ECO:0007669"/>
    <property type="project" value="InterPro"/>
</dbReference>
<keyword evidence="1 4" id="KW-0489">Methyltransferase</keyword>
<feature type="domain" description="Methyltransferase type 11" evidence="3">
    <location>
        <begin position="56"/>
        <end position="145"/>
    </location>
</feature>
<proteinExistence type="predicted"/>
<evidence type="ECO:0000313" key="4">
    <source>
        <dbReference type="EMBL" id="ADI17275.1"/>
    </source>
</evidence>
<dbReference type="PANTHER" id="PTHR13090:SF1">
    <property type="entry name" value="ARGININE-HYDROXYLASE NDUFAF5, MITOCHONDRIAL"/>
    <property type="match status" value="1"/>
</dbReference>
<protein>
    <submittedName>
        <fullName evidence="4">SAM-dependent methyltransferases</fullName>
    </submittedName>
</protein>
<dbReference type="GO" id="GO:0032259">
    <property type="term" value="P:methylation"/>
    <property type="evidence" value="ECO:0007669"/>
    <property type="project" value="UniProtKB-KW"/>
</dbReference>
<dbReference type="AlphaFoldDB" id="E0XS84"/>
<dbReference type="InterPro" id="IPR029063">
    <property type="entry name" value="SAM-dependent_MTases_sf"/>
</dbReference>
<evidence type="ECO:0000256" key="2">
    <source>
        <dbReference type="ARBA" id="ARBA00022679"/>
    </source>
</evidence>
<dbReference type="CDD" id="cd02440">
    <property type="entry name" value="AdoMet_MTases"/>
    <property type="match status" value="1"/>
</dbReference>
<reference evidence="4" key="1">
    <citation type="journal article" date="2011" name="Environ. Microbiol.">
        <title>Time-series analyses of Monterey Bay coastal microbial picoplankton using a 'genome proxy' microarray.</title>
        <authorList>
            <person name="Rich V.I."/>
            <person name="Pham V.D."/>
            <person name="Eppley J."/>
            <person name="Shi Y."/>
            <person name="DeLong E.F."/>
        </authorList>
    </citation>
    <scope>NUCLEOTIDE SEQUENCE</scope>
</reference>
<dbReference type="InterPro" id="IPR050602">
    <property type="entry name" value="Malonyl-ACP_OMT"/>
</dbReference>
<dbReference type="PANTHER" id="PTHR13090">
    <property type="entry name" value="ARGININE-HYDROXYLASE NDUFAF5, MITOCHONDRIAL"/>
    <property type="match status" value="1"/>
</dbReference>
<dbReference type="SUPFAM" id="SSF53335">
    <property type="entry name" value="S-adenosyl-L-methionine-dependent methyltransferases"/>
    <property type="match status" value="1"/>
</dbReference>
<dbReference type="Gene3D" id="3.40.50.150">
    <property type="entry name" value="Vaccinia Virus protein VP39"/>
    <property type="match status" value="1"/>
</dbReference>
<keyword evidence="2 4" id="KW-0808">Transferase</keyword>
<name>E0XS84_9PROT</name>
<evidence type="ECO:0000256" key="1">
    <source>
        <dbReference type="ARBA" id="ARBA00022603"/>
    </source>
</evidence>
<organism evidence="4">
    <name type="scientific">uncultured alpha proteobacterium HF0070_17D04</name>
    <dbReference type="NCBI Taxonomy" id="710805"/>
    <lineage>
        <taxon>Bacteria</taxon>
        <taxon>Pseudomonadati</taxon>
        <taxon>Pseudomonadota</taxon>
        <taxon>Alphaproteobacteria</taxon>
        <taxon>environmental samples</taxon>
    </lineage>
</organism>